<comment type="subcellular location">
    <subcellularLocation>
        <location evidence="1">Cell membrane</location>
        <topology evidence="1">Multi-pass membrane protein</topology>
    </subcellularLocation>
</comment>
<dbReference type="InterPro" id="IPR051791">
    <property type="entry name" value="Pra-immunoreactive"/>
</dbReference>
<keyword evidence="5 6" id="KW-0472">Membrane</keyword>
<keyword evidence="3 6" id="KW-0812">Transmembrane</keyword>
<evidence type="ECO:0000259" key="7">
    <source>
        <dbReference type="Pfam" id="PF06271"/>
    </source>
</evidence>
<dbReference type="Proteomes" id="UP001225378">
    <property type="component" value="Chromosome"/>
</dbReference>
<keyword evidence="9" id="KW-1185">Reference proteome</keyword>
<dbReference type="PANTHER" id="PTHR36115:SF10">
    <property type="entry name" value="RDD DOMAIN-CONTAINING PROTEIN"/>
    <property type="match status" value="1"/>
</dbReference>
<evidence type="ECO:0000313" key="9">
    <source>
        <dbReference type="Proteomes" id="UP001225378"/>
    </source>
</evidence>
<dbReference type="InterPro" id="IPR010432">
    <property type="entry name" value="RDD"/>
</dbReference>
<dbReference type="PANTHER" id="PTHR36115">
    <property type="entry name" value="PROLINE-RICH ANTIGEN HOMOLOG-RELATED"/>
    <property type="match status" value="1"/>
</dbReference>
<feature type="domain" description="RDD" evidence="7">
    <location>
        <begin position="18"/>
        <end position="143"/>
    </location>
</feature>
<feature type="transmembrane region" description="Helical" evidence="6">
    <location>
        <begin position="27"/>
        <end position="48"/>
    </location>
</feature>
<protein>
    <submittedName>
        <fullName evidence="8">RDD family protein</fullName>
    </submittedName>
</protein>
<dbReference type="AlphaFoldDB" id="A0AAU7NXW8"/>
<keyword evidence="2" id="KW-1003">Cell membrane</keyword>
<reference evidence="8 9" key="1">
    <citation type="journal article" date="2024" name="Microbiology">
        <title>Methylomarinum rosea sp. nov., a novel halophilic methanotrophic bacterium from the hypersaline Lake Elton.</title>
        <authorList>
            <person name="Suleimanov R.Z."/>
            <person name="Oshkin I.Y."/>
            <person name="Danilova O.V."/>
            <person name="Suzina N.E."/>
            <person name="Dedysh S.N."/>
        </authorList>
    </citation>
    <scope>NUCLEOTIDE SEQUENCE [LARGE SCALE GENOMIC DNA]</scope>
    <source>
        <strain evidence="8 9">Ch1-1</strain>
    </source>
</reference>
<dbReference type="Pfam" id="PF06271">
    <property type="entry name" value="RDD"/>
    <property type="match status" value="1"/>
</dbReference>
<dbReference type="RefSeq" id="WP_349432404.1">
    <property type="nucleotide sequence ID" value="NZ_CP157743.1"/>
</dbReference>
<dbReference type="GO" id="GO:0005886">
    <property type="term" value="C:plasma membrane"/>
    <property type="evidence" value="ECO:0007669"/>
    <property type="project" value="UniProtKB-SubCell"/>
</dbReference>
<evidence type="ECO:0000256" key="5">
    <source>
        <dbReference type="ARBA" id="ARBA00023136"/>
    </source>
</evidence>
<feature type="transmembrane region" description="Helical" evidence="6">
    <location>
        <begin position="60"/>
        <end position="86"/>
    </location>
</feature>
<evidence type="ECO:0000256" key="3">
    <source>
        <dbReference type="ARBA" id="ARBA00022692"/>
    </source>
</evidence>
<evidence type="ECO:0000313" key="8">
    <source>
        <dbReference type="EMBL" id="XBS21823.1"/>
    </source>
</evidence>
<proteinExistence type="predicted"/>
<dbReference type="KEGG" id="mech:Q9L42_006785"/>
<evidence type="ECO:0000256" key="4">
    <source>
        <dbReference type="ARBA" id="ARBA00022989"/>
    </source>
</evidence>
<evidence type="ECO:0000256" key="6">
    <source>
        <dbReference type="SAM" id="Phobius"/>
    </source>
</evidence>
<organism evidence="8 9">
    <name type="scientific">Methylomarinum roseum</name>
    <dbReference type="NCBI Taxonomy" id="3067653"/>
    <lineage>
        <taxon>Bacteria</taxon>
        <taxon>Pseudomonadati</taxon>
        <taxon>Pseudomonadota</taxon>
        <taxon>Gammaproteobacteria</taxon>
        <taxon>Methylococcales</taxon>
        <taxon>Methylococcaceae</taxon>
        <taxon>Methylomarinum</taxon>
    </lineage>
</organism>
<keyword evidence="4 6" id="KW-1133">Transmembrane helix</keyword>
<sequence length="154" mass="17529">MQAPQSPQRPGQPNQAAPGFWRRMAAVIYDSLLLLAVLFLATTVALPFNAGEAFSADQVIYPLYLVAVSFVFYGWFWTHGGQTLGLRSWKMRLVDRHDNRAVGWRQALLRYLAAVLSWLCLGMGFVWILIDKKNLAWHDYLSGTRLILTEKKDS</sequence>
<gene>
    <name evidence="8" type="ORF">Q9L42_006785</name>
</gene>
<feature type="transmembrane region" description="Helical" evidence="6">
    <location>
        <begin position="107"/>
        <end position="130"/>
    </location>
</feature>
<name>A0AAU7NXW8_9GAMM</name>
<evidence type="ECO:0000256" key="1">
    <source>
        <dbReference type="ARBA" id="ARBA00004651"/>
    </source>
</evidence>
<accession>A0AAU7NXW8</accession>
<evidence type="ECO:0000256" key="2">
    <source>
        <dbReference type="ARBA" id="ARBA00022475"/>
    </source>
</evidence>
<dbReference type="EMBL" id="CP157743">
    <property type="protein sequence ID" value="XBS21823.1"/>
    <property type="molecule type" value="Genomic_DNA"/>
</dbReference>